<comment type="caution">
    <text evidence="7">The sequence shown here is derived from an EMBL/GenBank/DDBJ whole genome shotgun (WGS) entry which is preliminary data.</text>
</comment>
<dbReference type="GO" id="GO:0046872">
    <property type="term" value="F:metal ion binding"/>
    <property type="evidence" value="ECO:0007669"/>
    <property type="project" value="UniProtKB-KW"/>
</dbReference>
<feature type="domain" description="Cytochrome c" evidence="6">
    <location>
        <begin position="345"/>
        <end position="488"/>
    </location>
</feature>
<feature type="chain" id="PRO_5008634679" evidence="5">
    <location>
        <begin position="19"/>
        <end position="488"/>
    </location>
</feature>
<dbReference type="InterPro" id="IPR036909">
    <property type="entry name" value="Cyt_c-like_dom_sf"/>
</dbReference>
<keyword evidence="3 4" id="KW-0408">Iron</keyword>
<dbReference type="Pfam" id="PF06537">
    <property type="entry name" value="DHOR"/>
    <property type="match status" value="1"/>
</dbReference>
<evidence type="ECO:0000256" key="4">
    <source>
        <dbReference type="PROSITE-ProRule" id="PRU00433"/>
    </source>
</evidence>
<feature type="signal peptide" evidence="5">
    <location>
        <begin position="1"/>
        <end position="18"/>
    </location>
</feature>
<dbReference type="SUPFAM" id="SSF46626">
    <property type="entry name" value="Cytochrome c"/>
    <property type="match status" value="1"/>
</dbReference>
<dbReference type="PROSITE" id="PS51007">
    <property type="entry name" value="CYTC"/>
    <property type="match status" value="1"/>
</dbReference>
<dbReference type="InterPro" id="IPR051395">
    <property type="entry name" value="Cytochrome_c_Peroxidase/MauG"/>
</dbReference>
<keyword evidence="2 4" id="KW-0479">Metal-binding</keyword>
<dbReference type="GO" id="GO:0004130">
    <property type="term" value="F:cytochrome-c peroxidase activity"/>
    <property type="evidence" value="ECO:0007669"/>
    <property type="project" value="TreeGrafter"/>
</dbReference>
<evidence type="ECO:0000313" key="8">
    <source>
        <dbReference type="Proteomes" id="UP000093173"/>
    </source>
</evidence>
<dbReference type="InterPro" id="IPR010538">
    <property type="entry name" value="DHOR"/>
</dbReference>
<evidence type="ECO:0000259" key="6">
    <source>
        <dbReference type="PROSITE" id="PS51007"/>
    </source>
</evidence>
<dbReference type="PIRSF" id="PIRSF028099">
    <property type="entry name" value="DUF1111"/>
    <property type="match status" value="1"/>
</dbReference>
<dbReference type="RefSeq" id="WP_017039762.1">
    <property type="nucleotide sequence ID" value="NZ_JBNGCH010000803.1"/>
</dbReference>
<dbReference type="GO" id="GO:0009055">
    <property type="term" value="F:electron transfer activity"/>
    <property type="evidence" value="ECO:0007669"/>
    <property type="project" value="InterPro"/>
</dbReference>
<proteinExistence type="predicted"/>
<dbReference type="GO" id="GO:0020037">
    <property type="term" value="F:heme binding"/>
    <property type="evidence" value="ECO:0007669"/>
    <property type="project" value="InterPro"/>
</dbReference>
<reference evidence="8" key="1">
    <citation type="submission" date="2016-06" db="EMBL/GenBank/DDBJ databases">
        <authorList>
            <person name="Hehemann J.-H."/>
            <person name="Arevalo P."/>
            <person name="Datta M.S."/>
            <person name="Polz M.F."/>
        </authorList>
    </citation>
    <scope>NUCLEOTIDE SEQUENCE [LARGE SCALE GENOMIC DNA]</scope>
    <source>
        <strain evidence="8">9CSC122</strain>
    </source>
</reference>
<keyword evidence="1 4" id="KW-0349">Heme</keyword>
<dbReference type="Proteomes" id="UP000093173">
    <property type="component" value="Unassembled WGS sequence"/>
</dbReference>
<keyword evidence="5" id="KW-0732">Signal</keyword>
<dbReference type="PANTHER" id="PTHR30600:SF4">
    <property type="entry name" value="CYTOCHROME C DOMAIN-CONTAINING PROTEIN"/>
    <property type="match status" value="1"/>
</dbReference>
<evidence type="ECO:0000256" key="1">
    <source>
        <dbReference type="ARBA" id="ARBA00022617"/>
    </source>
</evidence>
<sequence>MTKIVFSIIGLLSTCVMANDIDQQQHLSAGATSVKSVHASAFSQPSANLTDGRNILKFHGGNKFFEEPWAQAVGSVSSQDGLGPLFNNNACQDCHIRDGRGHASKAEKGMRGTDFNSMLLRASKSDITQEQQDAINQSLMANVPDTCIGGQLQHQSNFGIAKEATQAVSYQYYHVEFSDGESVELRRPTWHVKAQGCDINNDTVLSARVAPQMIGLGLLALIDEAQILAQQDIEDKDNNGISGRANFVWSVDEDAVALGRFGWKAGQPTIRQQTAGAFLGDMGLTTELFTTENCMPHQKDCLAAPSGNGDMTGEYSHEVSSKVLEKVVFYSSHLSVPERRNAYDEKVLAGKALFNDIGCHQCHTESYTTQQSKEFPELSGQKIYPYTDMLLHDMGLELTDFDKHSKFVQGNIQVEFLAQANEWRTAPLWGLGLAQTVDPNATFLHDGRARTIMEAILWHGGEASTQQQAVLQLDKAQRESLMVFLNDL</sequence>
<protein>
    <submittedName>
        <fullName evidence="7">Thiol oxidoreductase</fullName>
    </submittedName>
</protein>
<evidence type="ECO:0000313" key="7">
    <source>
        <dbReference type="EMBL" id="OCH73377.1"/>
    </source>
</evidence>
<gene>
    <name evidence="7" type="ORF">A6E14_14565</name>
</gene>
<accession>A0A1B9QVW1</accession>
<dbReference type="EMBL" id="MAJZ01000803">
    <property type="protein sequence ID" value="OCH73377.1"/>
    <property type="molecule type" value="Genomic_DNA"/>
</dbReference>
<dbReference type="InterPro" id="IPR009056">
    <property type="entry name" value="Cyt_c-like_dom"/>
</dbReference>
<evidence type="ECO:0000256" key="5">
    <source>
        <dbReference type="SAM" id="SignalP"/>
    </source>
</evidence>
<evidence type="ECO:0000256" key="3">
    <source>
        <dbReference type="ARBA" id="ARBA00023004"/>
    </source>
</evidence>
<dbReference type="PANTHER" id="PTHR30600">
    <property type="entry name" value="CYTOCHROME C PEROXIDASE-RELATED"/>
    <property type="match status" value="1"/>
</dbReference>
<organism evidence="7 8">
    <name type="scientific">Vibrio genomosp. F10</name>
    <dbReference type="NCBI Taxonomy" id="723171"/>
    <lineage>
        <taxon>Bacteria</taxon>
        <taxon>Pseudomonadati</taxon>
        <taxon>Pseudomonadota</taxon>
        <taxon>Gammaproteobacteria</taxon>
        <taxon>Vibrionales</taxon>
        <taxon>Vibrionaceae</taxon>
        <taxon>Vibrio</taxon>
    </lineage>
</organism>
<keyword evidence="8" id="KW-1185">Reference proteome</keyword>
<dbReference type="AlphaFoldDB" id="A0A1B9QVW1"/>
<evidence type="ECO:0000256" key="2">
    <source>
        <dbReference type="ARBA" id="ARBA00022723"/>
    </source>
</evidence>
<name>A0A1B9QVW1_9VIBR</name>
<dbReference type="Gene3D" id="1.10.760.10">
    <property type="entry name" value="Cytochrome c-like domain"/>
    <property type="match status" value="1"/>
</dbReference>